<evidence type="ECO:0000313" key="7">
    <source>
        <dbReference type="EMBL" id="GIZ50067.1"/>
    </source>
</evidence>
<dbReference type="EMBL" id="BPMK01000001">
    <property type="protein sequence ID" value="GIZ50067.1"/>
    <property type="molecule type" value="Genomic_DNA"/>
</dbReference>
<name>A0ABQ4PYT8_9BURK</name>
<organism evidence="7 8">
    <name type="scientific">Noviherbaspirillum aridicola</name>
    <dbReference type="NCBI Taxonomy" id="2849687"/>
    <lineage>
        <taxon>Bacteria</taxon>
        <taxon>Pseudomonadati</taxon>
        <taxon>Pseudomonadota</taxon>
        <taxon>Betaproteobacteria</taxon>
        <taxon>Burkholderiales</taxon>
        <taxon>Oxalobacteraceae</taxon>
        <taxon>Noviherbaspirillum</taxon>
    </lineage>
</organism>
<proteinExistence type="predicted"/>
<dbReference type="PANTHER" id="PTHR30086">
    <property type="entry name" value="ARGININE EXPORTER PROTEIN ARGO"/>
    <property type="match status" value="1"/>
</dbReference>
<keyword evidence="8" id="KW-1185">Reference proteome</keyword>
<keyword evidence="3 6" id="KW-0812">Transmembrane</keyword>
<sequence>MDAPALFAYLAALAAVYLLPGPDMALVVATAGSRGARPALVTAAGIALSRAMHVALSGMGLAALLQARPEMLGAVKLIGAAYLLWVAVQLLRSDPAGAPSAPSAVPAASFLRRGFLTNLLNPKALLFCSLFLPQFVHAEAGPLALQYLVLGAVLVLMGLAFDIAFALSAARLGRRMRRSSRFGKFVLPGVFVLLAGRLLAS</sequence>
<keyword evidence="5 6" id="KW-0472">Membrane</keyword>
<feature type="transmembrane region" description="Helical" evidence="6">
    <location>
        <begin position="6"/>
        <end position="28"/>
    </location>
</feature>
<dbReference type="Proteomes" id="UP000887222">
    <property type="component" value="Unassembled WGS sequence"/>
</dbReference>
<accession>A0ABQ4PYT8</accession>
<evidence type="ECO:0000256" key="6">
    <source>
        <dbReference type="SAM" id="Phobius"/>
    </source>
</evidence>
<evidence type="ECO:0000256" key="4">
    <source>
        <dbReference type="ARBA" id="ARBA00022989"/>
    </source>
</evidence>
<evidence type="ECO:0000256" key="1">
    <source>
        <dbReference type="ARBA" id="ARBA00004651"/>
    </source>
</evidence>
<dbReference type="PIRSF" id="PIRSF006324">
    <property type="entry name" value="LeuE"/>
    <property type="match status" value="1"/>
</dbReference>
<dbReference type="PANTHER" id="PTHR30086:SF20">
    <property type="entry name" value="ARGININE EXPORTER PROTEIN ARGO-RELATED"/>
    <property type="match status" value="1"/>
</dbReference>
<keyword evidence="2" id="KW-1003">Cell membrane</keyword>
<comment type="subcellular location">
    <subcellularLocation>
        <location evidence="1">Cell membrane</location>
        <topology evidence="1">Multi-pass membrane protein</topology>
    </subcellularLocation>
</comment>
<feature type="transmembrane region" description="Helical" evidence="6">
    <location>
        <begin position="71"/>
        <end position="91"/>
    </location>
</feature>
<evidence type="ECO:0000256" key="5">
    <source>
        <dbReference type="ARBA" id="ARBA00023136"/>
    </source>
</evidence>
<gene>
    <name evidence="7" type="ORF">NCCP691_00810</name>
</gene>
<protein>
    <recommendedName>
        <fullName evidence="9">Threonine/homoserine/homoserine lactone efflux protein</fullName>
    </recommendedName>
</protein>
<evidence type="ECO:0000256" key="2">
    <source>
        <dbReference type="ARBA" id="ARBA00022475"/>
    </source>
</evidence>
<feature type="transmembrane region" description="Helical" evidence="6">
    <location>
        <begin position="148"/>
        <end position="170"/>
    </location>
</feature>
<evidence type="ECO:0000256" key="3">
    <source>
        <dbReference type="ARBA" id="ARBA00022692"/>
    </source>
</evidence>
<evidence type="ECO:0000313" key="8">
    <source>
        <dbReference type="Proteomes" id="UP000887222"/>
    </source>
</evidence>
<feature type="transmembrane region" description="Helical" evidence="6">
    <location>
        <begin position="40"/>
        <end position="65"/>
    </location>
</feature>
<reference evidence="7 8" key="1">
    <citation type="journal article" date="2022" name="Int. J. Syst. Evol. Microbiol.">
        <title>Noviherbaspirillum aridicola sp. nov., isolated from an arid soil in Pakistan.</title>
        <authorList>
            <person name="Khan I.U."/>
            <person name="Saqib M."/>
            <person name="Amin A."/>
            <person name="Hussain F."/>
            <person name="Li L."/>
            <person name="Liu Y.H."/>
            <person name="Fang B.Z."/>
            <person name="Ahmed I."/>
            <person name="Li W.J."/>
        </authorList>
    </citation>
    <scope>NUCLEOTIDE SEQUENCE [LARGE SCALE GENOMIC DNA]</scope>
    <source>
        <strain evidence="7 8">NCCP-691</strain>
    </source>
</reference>
<dbReference type="RefSeq" id="WP_220806257.1">
    <property type="nucleotide sequence ID" value="NZ_BPMK01000001.1"/>
</dbReference>
<keyword evidence="4 6" id="KW-1133">Transmembrane helix</keyword>
<evidence type="ECO:0008006" key="9">
    <source>
        <dbReference type="Google" id="ProtNLM"/>
    </source>
</evidence>
<comment type="caution">
    <text evidence="7">The sequence shown here is derived from an EMBL/GenBank/DDBJ whole genome shotgun (WGS) entry which is preliminary data.</text>
</comment>
<dbReference type="InterPro" id="IPR001123">
    <property type="entry name" value="LeuE-type"/>
</dbReference>
<dbReference type="Pfam" id="PF01810">
    <property type="entry name" value="LysE"/>
    <property type="match status" value="1"/>
</dbReference>
<feature type="transmembrane region" description="Helical" evidence="6">
    <location>
        <begin position="182"/>
        <end position="200"/>
    </location>
</feature>